<dbReference type="PANTHER" id="PTHR33692:SF1">
    <property type="entry name" value="RIBOSOME MATURATION FACTOR RIMM"/>
    <property type="match status" value="1"/>
</dbReference>
<reference evidence="9 10" key="1">
    <citation type="submission" date="2020-08" db="EMBL/GenBank/DDBJ databases">
        <title>Genomic Encyclopedia of Type Strains, Phase IV (KMG-V): Genome sequencing to study the core and pangenomes of soil and plant-associated prokaryotes.</title>
        <authorList>
            <person name="Whitman W."/>
        </authorList>
    </citation>
    <scope>NUCLEOTIDE SEQUENCE [LARGE SCALE GENOMIC DNA]</scope>
    <source>
        <strain evidence="9 10">M8UP14</strain>
    </source>
</reference>
<keyword evidence="1 5" id="KW-0963">Cytoplasm</keyword>
<dbReference type="Gene3D" id="2.30.30.240">
    <property type="entry name" value="PRC-barrel domain"/>
    <property type="match status" value="1"/>
</dbReference>
<comment type="function">
    <text evidence="5">An accessory protein needed during the final step in the assembly of 30S ribosomal subunit, possibly for assembly of the head region. Essential for efficient processing of 16S rRNA. May be needed both before and after RbfA during the maturation of 16S rRNA. It has affinity for free ribosomal 30S subunits but not for 70S ribosomes.</text>
</comment>
<dbReference type="InterPro" id="IPR011961">
    <property type="entry name" value="RimM"/>
</dbReference>
<evidence type="ECO:0000256" key="1">
    <source>
        <dbReference type="ARBA" id="ARBA00022490"/>
    </source>
</evidence>
<protein>
    <recommendedName>
        <fullName evidence="5">Ribosome maturation factor RimM</fullName>
    </recommendedName>
</protein>
<dbReference type="InterPro" id="IPR002676">
    <property type="entry name" value="RimM_N"/>
</dbReference>
<dbReference type="EMBL" id="JACHIP010000003">
    <property type="protein sequence ID" value="MBB5057744.1"/>
    <property type="molecule type" value="Genomic_DNA"/>
</dbReference>
<dbReference type="SUPFAM" id="SSF50447">
    <property type="entry name" value="Translation proteins"/>
    <property type="match status" value="1"/>
</dbReference>
<evidence type="ECO:0000259" key="8">
    <source>
        <dbReference type="Pfam" id="PF24986"/>
    </source>
</evidence>
<dbReference type="HAMAP" id="MF_00014">
    <property type="entry name" value="Ribosome_mat_RimM"/>
    <property type="match status" value="1"/>
</dbReference>
<comment type="domain">
    <text evidence="5">The PRC barrel domain binds ribosomal protein uS19.</text>
</comment>
<dbReference type="InterPro" id="IPR009000">
    <property type="entry name" value="Transl_B-barrel_sf"/>
</dbReference>
<organism evidence="9 10">
    <name type="scientific">Granulicella aggregans</name>
    <dbReference type="NCBI Taxonomy" id="474949"/>
    <lineage>
        <taxon>Bacteria</taxon>
        <taxon>Pseudomonadati</taxon>
        <taxon>Acidobacteriota</taxon>
        <taxon>Terriglobia</taxon>
        <taxon>Terriglobales</taxon>
        <taxon>Acidobacteriaceae</taxon>
        <taxon>Granulicella</taxon>
    </lineage>
</organism>
<dbReference type="GO" id="GO:0005840">
    <property type="term" value="C:ribosome"/>
    <property type="evidence" value="ECO:0007669"/>
    <property type="project" value="InterPro"/>
</dbReference>
<keyword evidence="2 5" id="KW-0690">Ribosome biogenesis</keyword>
<keyword evidence="10" id="KW-1185">Reference proteome</keyword>
<gene>
    <name evidence="5" type="primary">rimM</name>
    <name evidence="9" type="ORF">HDF16_002450</name>
</gene>
<evidence type="ECO:0000256" key="2">
    <source>
        <dbReference type="ARBA" id="ARBA00022517"/>
    </source>
</evidence>
<sequence>MTRTDATPVTEPASSPTSDQTAQDPQWTVLAHILRPQGRKGEILADLLTDFPEVLTSNSRIFLAVENFTGTESEARIAEVRDFWLPVGKNSGRIVLHLVGIDSINQAETLAGLDIIIPTSERLELEDDASYISDLVGCTLYDHANSEVTLALGTVTDVHFATTPDGSRRLEEAAPLLAVETSAGDEILVPFVKAFLISVDTDAKRIDMNLPVGLAESQQG</sequence>
<evidence type="ECO:0000256" key="4">
    <source>
        <dbReference type="ARBA" id="ARBA00023186"/>
    </source>
</evidence>
<keyword evidence="3 5" id="KW-0698">rRNA processing</keyword>
<dbReference type="PANTHER" id="PTHR33692">
    <property type="entry name" value="RIBOSOME MATURATION FACTOR RIMM"/>
    <property type="match status" value="1"/>
</dbReference>
<dbReference type="Pfam" id="PF01782">
    <property type="entry name" value="RimM"/>
    <property type="match status" value="1"/>
</dbReference>
<evidence type="ECO:0000256" key="6">
    <source>
        <dbReference type="SAM" id="MobiDB-lite"/>
    </source>
</evidence>
<proteinExistence type="inferred from homology"/>
<comment type="similarity">
    <text evidence="5">Belongs to the RimM family.</text>
</comment>
<comment type="subcellular location">
    <subcellularLocation>
        <location evidence="5">Cytoplasm</location>
    </subcellularLocation>
</comment>
<dbReference type="InterPro" id="IPR036976">
    <property type="entry name" value="RimM_N_sf"/>
</dbReference>
<feature type="region of interest" description="Disordered" evidence="6">
    <location>
        <begin position="1"/>
        <end position="24"/>
    </location>
</feature>
<keyword evidence="4 5" id="KW-0143">Chaperone</keyword>
<feature type="domain" description="Ribosome maturation factor RimM PRC barrel" evidence="8">
    <location>
        <begin position="133"/>
        <end position="214"/>
    </location>
</feature>
<dbReference type="GO" id="GO:0006364">
    <property type="term" value="P:rRNA processing"/>
    <property type="evidence" value="ECO:0007669"/>
    <property type="project" value="UniProtKB-UniRule"/>
</dbReference>
<dbReference type="InterPro" id="IPR011033">
    <property type="entry name" value="PRC_barrel-like_sf"/>
</dbReference>
<dbReference type="Pfam" id="PF24986">
    <property type="entry name" value="PRC_RimM"/>
    <property type="match status" value="1"/>
</dbReference>
<accession>A0A7W7ZD61</accession>
<dbReference type="GO" id="GO:0042274">
    <property type="term" value="P:ribosomal small subunit biogenesis"/>
    <property type="evidence" value="ECO:0007669"/>
    <property type="project" value="UniProtKB-UniRule"/>
</dbReference>
<dbReference type="AlphaFoldDB" id="A0A7W7ZD61"/>
<dbReference type="Gene3D" id="2.40.30.60">
    <property type="entry name" value="RimM"/>
    <property type="match status" value="1"/>
</dbReference>
<dbReference type="SUPFAM" id="SSF50346">
    <property type="entry name" value="PRC-barrel domain"/>
    <property type="match status" value="1"/>
</dbReference>
<evidence type="ECO:0000256" key="5">
    <source>
        <dbReference type="HAMAP-Rule" id="MF_00014"/>
    </source>
</evidence>
<dbReference type="GO" id="GO:0005737">
    <property type="term" value="C:cytoplasm"/>
    <property type="evidence" value="ECO:0007669"/>
    <property type="project" value="UniProtKB-SubCell"/>
</dbReference>
<dbReference type="Proteomes" id="UP000540989">
    <property type="component" value="Unassembled WGS sequence"/>
</dbReference>
<comment type="caution">
    <text evidence="9">The sequence shown here is derived from an EMBL/GenBank/DDBJ whole genome shotgun (WGS) entry which is preliminary data.</text>
</comment>
<feature type="domain" description="RimM N-terminal" evidence="7">
    <location>
        <begin position="30"/>
        <end position="120"/>
    </location>
</feature>
<dbReference type="RefSeq" id="WP_184216840.1">
    <property type="nucleotide sequence ID" value="NZ_JACHIP010000003.1"/>
</dbReference>
<dbReference type="GO" id="GO:0043022">
    <property type="term" value="F:ribosome binding"/>
    <property type="evidence" value="ECO:0007669"/>
    <property type="project" value="InterPro"/>
</dbReference>
<dbReference type="NCBIfam" id="TIGR02273">
    <property type="entry name" value="16S_RimM"/>
    <property type="match status" value="1"/>
</dbReference>
<evidence type="ECO:0000259" key="7">
    <source>
        <dbReference type="Pfam" id="PF01782"/>
    </source>
</evidence>
<evidence type="ECO:0000313" key="9">
    <source>
        <dbReference type="EMBL" id="MBB5057744.1"/>
    </source>
</evidence>
<evidence type="ECO:0000313" key="10">
    <source>
        <dbReference type="Proteomes" id="UP000540989"/>
    </source>
</evidence>
<dbReference type="InterPro" id="IPR056792">
    <property type="entry name" value="PRC_RimM"/>
</dbReference>
<name>A0A7W7ZD61_9BACT</name>
<evidence type="ECO:0000256" key="3">
    <source>
        <dbReference type="ARBA" id="ARBA00022552"/>
    </source>
</evidence>
<comment type="subunit">
    <text evidence="5">Binds ribosomal protein uS19.</text>
</comment>